<dbReference type="Pfam" id="PF22936">
    <property type="entry name" value="Pol_BBD"/>
    <property type="match status" value="1"/>
</dbReference>
<protein>
    <recommendedName>
        <fullName evidence="1">Retrovirus-related Pol polyprotein from transposon TNT 1-94-like beta-barrel domain-containing protein</fullName>
    </recommendedName>
</protein>
<dbReference type="Proteomes" id="UP000053555">
    <property type="component" value="Unassembled WGS sequence"/>
</dbReference>
<reference evidence="2" key="1">
    <citation type="submission" date="2014-07" db="EMBL/GenBank/DDBJ databases">
        <title>Identification of a novel salt tolerance gene in wild soybean by whole-genome sequencing.</title>
        <authorList>
            <person name="Lam H.-M."/>
            <person name="Qi X."/>
            <person name="Li M.-W."/>
            <person name="Liu X."/>
            <person name="Xie M."/>
            <person name="Ni M."/>
            <person name="Xu X."/>
        </authorList>
    </citation>
    <scope>NUCLEOTIDE SEQUENCE [LARGE SCALE GENOMIC DNA]</scope>
    <source>
        <tissue evidence="2">Root</tissue>
    </source>
</reference>
<feature type="domain" description="Retrovirus-related Pol polyprotein from transposon TNT 1-94-like beta-barrel" evidence="1">
    <location>
        <begin position="69"/>
        <end position="125"/>
    </location>
</feature>
<accession>A0A0B2RPI7</accession>
<feature type="non-terminal residue" evidence="2">
    <location>
        <position position="126"/>
    </location>
</feature>
<gene>
    <name evidence="2" type="ORF">glysoja_033387</name>
</gene>
<dbReference type="EMBL" id="KN649161">
    <property type="protein sequence ID" value="KHN34194.1"/>
    <property type="molecule type" value="Genomic_DNA"/>
</dbReference>
<evidence type="ECO:0000259" key="1">
    <source>
        <dbReference type="Pfam" id="PF22936"/>
    </source>
</evidence>
<dbReference type="AlphaFoldDB" id="A0A0B2RPI7"/>
<dbReference type="InterPro" id="IPR054722">
    <property type="entry name" value="PolX-like_BBD"/>
</dbReference>
<sequence>TMAQYQQLMNLFIKSSGPSGASLETTLTQANLTHSSPNQFHNFGFGSHFVFSISTTHTLNTLSLHTTPWVIDSRATDHITCSLNCFYTYSTITPVKINLPNGSTVQAHISGSIKFTPDFIIHNVLF</sequence>
<feature type="non-terminal residue" evidence="2">
    <location>
        <position position="1"/>
    </location>
</feature>
<evidence type="ECO:0000313" key="2">
    <source>
        <dbReference type="EMBL" id="KHN34194.1"/>
    </source>
</evidence>
<proteinExistence type="predicted"/>
<name>A0A0B2RPI7_GLYSO</name>
<organism evidence="2">
    <name type="scientific">Glycine soja</name>
    <name type="common">Wild soybean</name>
    <dbReference type="NCBI Taxonomy" id="3848"/>
    <lineage>
        <taxon>Eukaryota</taxon>
        <taxon>Viridiplantae</taxon>
        <taxon>Streptophyta</taxon>
        <taxon>Embryophyta</taxon>
        <taxon>Tracheophyta</taxon>
        <taxon>Spermatophyta</taxon>
        <taxon>Magnoliopsida</taxon>
        <taxon>eudicotyledons</taxon>
        <taxon>Gunneridae</taxon>
        <taxon>Pentapetalae</taxon>
        <taxon>rosids</taxon>
        <taxon>fabids</taxon>
        <taxon>Fabales</taxon>
        <taxon>Fabaceae</taxon>
        <taxon>Papilionoideae</taxon>
        <taxon>50 kb inversion clade</taxon>
        <taxon>NPAAA clade</taxon>
        <taxon>indigoferoid/millettioid clade</taxon>
        <taxon>Phaseoleae</taxon>
        <taxon>Glycine</taxon>
        <taxon>Glycine subgen. Soja</taxon>
    </lineage>
</organism>